<evidence type="ECO:0000313" key="3">
    <source>
        <dbReference type="Proteomes" id="UP001631993"/>
    </source>
</evidence>
<comment type="caution">
    <text evidence="2">The sequence shown here is derived from an EMBL/GenBank/DDBJ whole genome shotgun (WGS) entry which is preliminary data.</text>
</comment>
<evidence type="ECO:0000256" key="1">
    <source>
        <dbReference type="SAM" id="MobiDB-lite"/>
    </source>
</evidence>
<feature type="compositionally biased region" description="Low complexity" evidence="1">
    <location>
        <begin position="171"/>
        <end position="183"/>
    </location>
</feature>
<gene>
    <name evidence="2" type="ORF">ACKI1S_16485</name>
</gene>
<dbReference type="RefSeq" id="WP_409097583.1">
    <property type="nucleotide sequence ID" value="NZ_JBJVNE010000007.1"/>
</dbReference>
<sequence>MSRKSPAGVRVKRRTPFVIIESATARDARLSYRELGLLTYLLDQSEDWQVRSEQLSQGEGREGRDAVRKSLHKLAACGYYRLERRRFRNGKTAMGTAISDHPVEQWAADYVTFGSKLDIPVVEQEDGTFRVKYADGTLGSDGFDASAKDVEPPADEGPEELPAEDKPEPPTAEAPKAAPPARATAKKEVALKRTVEERAAEAVQKAAEKALLDADADEVAKWWWEEAEKRFGKYVGDKRGYIAMRQQVRSALEKQYSKNQCGKALIRAGKHWPSAQQWQDALGIVTNHIQPRQANGRVPYSDASTWGPQGDSSLSMTGATDAPPSIPTDDADDATFGVIARA</sequence>
<evidence type="ECO:0008006" key="4">
    <source>
        <dbReference type="Google" id="ProtNLM"/>
    </source>
</evidence>
<keyword evidence="3" id="KW-1185">Reference proteome</keyword>
<feature type="compositionally biased region" description="Polar residues" evidence="1">
    <location>
        <begin position="302"/>
        <end position="318"/>
    </location>
</feature>
<feature type="compositionally biased region" description="Acidic residues" evidence="1">
    <location>
        <begin position="152"/>
        <end position="162"/>
    </location>
</feature>
<feature type="region of interest" description="Disordered" evidence="1">
    <location>
        <begin position="294"/>
        <end position="342"/>
    </location>
</feature>
<proteinExistence type="predicted"/>
<feature type="region of interest" description="Disordered" evidence="1">
    <location>
        <begin position="140"/>
        <end position="188"/>
    </location>
</feature>
<dbReference type="EMBL" id="JBJVNE010000007">
    <property type="protein sequence ID" value="MFM9647731.1"/>
    <property type="molecule type" value="Genomic_DNA"/>
</dbReference>
<organism evidence="2 3">
    <name type="scientific">Streptomyces galilaeus</name>
    <dbReference type="NCBI Taxonomy" id="33899"/>
    <lineage>
        <taxon>Bacteria</taxon>
        <taxon>Bacillati</taxon>
        <taxon>Actinomycetota</taxon>
        <taxon>Actinomycetes</taxon>
        <taxon>Kitasatosporales</taxon>
        <taxon>Streptomycetaceae</taxon>
        <taxon>Streptomyces</taxon>
    </lineage>
</organism>
<reference evidence="2 3" key="1">
    <citation type="submission" date="2024-12" db="EMBL/GenBank/DDBJ databases">
        <title>Forecasting of Potato common scab and diversities of Pathogenic streptomyces spp. in china.</title>
        <authorList>
            <person name="Handique U."/>
            <person name="Wu J."/>
        </authorList>
    </citation>
    <scope>NUCLEOTIDE SEQUENCE [LARGE SCALE GENOMIC DNA]</scope>
    <source>
        <strain evidence="2 3">ZRIMU1585</strain>
    </source>
</reference>
<protein>
    <recommendedName>
        <fullName evidence="4">Helix-turn-helix domain-containing protein</fullName>
    </recommendedName>
</protein>
<accession>A0ABW9IGW7</accession>
<dbReference type="Proteomes" id="UP001631993">
    <property type="component" value="Unassembled WGS sequence"/>
</dbReference>
<name>A0ABW9IGW7_STRGJ</name>
<evidence type="ECO:0000313" key="2">
    <source>
        <dbReference type="EMBL" id="MFM9647731.1"/>
    </source>
</evidence>